<keyword evidence="2" id="KW-1185">Reference proteome</keyword>
<gene>
    <name evidence="1" type="ORF">HMPREF0766_11134</name>
</gene>
<dbReference type="EMBL" id="ACHA02000004">
    <property type="protein sequence ID" value="EFK59018.1"/>
    <property type="molecule type" value="Genomic_DNA"/>
</dbReference>
<dbReference type="Gene3D" id="3.40.390.70">
    <property type="match status" value="1"/>
</dbReference>
<evidence type="ECO:0008006" key="3">
    <source>
        <dbReference type="Google" id="ProtNLM"/>
    </source>
</evidence>
<sequence>MKHLKSIFFAFILISLATSCKKEKLDSKSVFTDTQIEQNDLDKYIYKNLTQPYNIQILYKYVDRESDLNYHLVPAPYEGSVRMTKLLIYLGLEPYDKVTGSKQFIRSYFPKLLNYIGTVAVRNNGTVVLGTAESGTKITMYNLINLNATNGNSPSFLNTYYFKTIHHEFQHILNQTKPFPSNFREITGTKYVDDAWNTVYTTTGAAVADGFVSPYASKSGEEDFAELFSFYVTRSQADFDAILNSTGSTAAGRTIVNTKLNVVKNYMKGEWAIDMDVLRQEMLTRFANLSSFDQTTLN</sequence>
<dbReference type="Pfam" id="PF15890">
    <property type="entry name" value="Peptidase_Mx1"/>
    <property type="match status" value="1"/>
</dbReference>
<comment type="caution">
    <text evidence="1">The sequence shown here is derived from an EMBL/GenBank/DDBJ whole genome shotgun (WGS) entry which is preliminary data.</text>
</comment>
<dbReference type="RefSeq" id="WP_003000633.1">
    <property type="nucleotide sequence ID" value="NZ_GL379774.1"/>
</dbReference>
<protein>
    <recommendedName>
        <fullName evidence="3">Substrate import-associated zinc metallohydrolase lipoprotein</fullName>
    </recommendedName>
</protein>
<dbReference type="HOGENOM" id="CLU_048099_0_0_10"/>
<dbReference type="OrthoDB" id="1113652at2"/>
<accession>D7VJG5</accession>
<evidence type="ECO:0000313" key="1">
    <source>
        <dbReference type="EMBL" id="EFK59018.1"/>
    </source>
</evidence>
<evidence type="ECO:0000313" key="2">
    <source>
        <dbReference type="Proteomes" id="UP000006258"/>
    </source>
</evidence>
<dbReference type="PROSITE" id="PS51257">
    <property type="entry name" value="PROKAR_LIPOPROTEIN"/>
    <property type="match status" value="1"/>
</dbReference>
<name>D7VJG5_SPHSI</name>
<organism evidence="1 2">
    <name type="scientific">Sphingobacterium spiritivorum ATCC 33861</name>
    <dbReference type="NCBI Taxonomy" id="525373"/>
    <lineage>
        <taxon>Bacteria</taxon>
        <taxon>Pseudomonadati</taxon>
        <taxon>Bacteroidota</taxon>
        <taxon>Sphingobacteriia</taxon>
        <taxon>Sphingobacteriales</taxon>
        <taxon>Sphingobacteriaceae</taxon>
        <taxon>Sphingobacterium</taxon>
    </lineage>
</organism>
<proteinExistence type="predicted"/>
<dbReference type="AlphaFoldDB" id="D7VJG5"/>
<dbReference type="NCBIfam" id="TIGR04549">
    <property type="entry name" value="LP_HExxH_w_tonB"/>
    <property type="match status" value="1"/>
</dbReference>
<dbReference type="Proteomes" id="UP000006258">
    <property type="component" value="Unassembled WGS sequence"/>
</dbReference>
<dbReference type="STRING" id="525373.HMPREF0766_11134"/>
<dbReference type="eggNOG" id="ENOG502ZA2M">
    <property type="taxonomic scope" value="Bacteria"/>
</dbReference>
<dbReference type="SUPFAM" id="SSF55486">
    <property type="entry name" value="Metalloproteases ('zincins'), catalytic domain"/>
    <property type="match status" value="1"/>
</dbReference>
<dbReference type="GeneID" id="95428305"/>
<reference evidence="1" key="1">
    <citation type="submission" date="2010-07" db="EMBL/GenBank/DDBJ databases">
        <authorList>
            <person name="Muzny D."/>
            <person name="Qin X."/>
            <person name="Buhay C."/>
            <person name="Dugan-Rocha S."/>
            <person name="Ding Y."/>
            <person name="Chen G."/>
            <person name="Hawes A."/>
            <person name="Holder M."/>
            <person name="Jhangiani S."/>
            <person name="Johnson A."/>
            <person name="Khan Z."/>
            <person name="Li Z."/>
            <person name="Liu W."/>
            <person name="Liu X."/>
            <person name="Perez L."/>
            <person name="Shen H."/>
            <person name="Wang Q."/>
            <person name="Watt J."/>
            <person name="Xi L."/>
            <person name="Xin Y."/>
            <person name="Zhou J."/>
            <person name="Deng J."/>
            <person name="Jiang H."/>
            <person name="Liu Y."/>
            <person name="Qu J."/>
            <person name="Song X.-Z."/>
            <person name="Zhang L."/>
            <person name="Villasana D."/>
            <person name="Johnson A."/>
            <person name="Liu J."/>
            <person name="Liyanage D."/>
            <person name="Lorensuhewa L."/>
            <person name="Robinson T."/>
            <person name="Song A."/>
            <person name="Song B.-B."/>
            <person name="Dinh H."/>
            <person name="Thornton R."/>
            <person name="Coyle M."/>
            <person name="Francisco L."/>
            <person name="Jackson L."/>
            <person name="Javaid M."/>
            <person name="Korchina V."/>
            <person name="Kovar C."/>
            <person name="Mata R."/>
            <person name="Mathew T."/>
            <person name="Ngo R."/>
            <person name="Nguyen L."/>
            <person name="Nguyen N."/>
            <person name="Okwuonu G."/>
            <person name="Ongeri F."/>
            <person name="Pham C."/>
            <person name="Simmons D."/>
            <person name="Wilczek-Boney K."/>
            <person name="Hale W."/>
            <person name="Jakkamsetti A."/>
            <person name="Pham P."/>
            <person name="Ruth R."/>
            <person name="San Lucas F."/>
            <person name="Warren J."/>
            <person name="Zhang J."/>
            <person name="Zhao Z."/>
            <person name="Zhou C."/>
            <person name="Zhu D."/>
            <person name="Lee S."/>
            <person name="Bess C."/>
            <person name="Blankenburg K."/>
            <person name="Forbes L."/>
            <person name="Fu Q."/>
            <person name="Gubbala S."/>
            <person name="Hirani K."/>
            <person name="Jayaseelan J.C."/>
            <person name="Lara F."/>
            <person name="Munidasa M."/>
            <person name="Palculict T."/>
            <person name="Patil S."/>
            <person name="Pu L.-L."/>
            <person name="Saada N."/>
            <person name="Tang L."/>
            <person name="Weissenberger G."/>
            <person name="Zhu Y."/>
            <person name="Hemphill L."/>
            <person name="Shang Y."/>
            <person name="Youmans B."/>
            <person name="Ayvaz T."/>
            <person name="Ross M."/>
            <person name="Santibanez J."/>
            <person name="Aqrawi P."/>
            <person name="Gross S."/>
            <person name="Joshi V."/>
            <person name="Fowler G."/>
            <person name="Nazareth L."/>
            <person name="Reid J."/>
            <person name="Worley K."/>
            <person name="Petrosino J."/>
            <person name="Highlander S."/>
            <person name="Gibbs R."/>
        </authorList>
    </citation>
    <scope>NUCLEOTIDE SEQUENCE [LARGE SCALE GENOMIC DNA]</scope>
    <source>
        <strain evidence="1">ATCC 33861</strain>
    </source>
</reference>
<dbReference type="InterPro" id="IPR030890">
    <property type="entry name" value="LP_HExxH_w_TonB"/>
</dbReference>